<protein>
    <submittedName>
        <fullName evidence="3">DUF4880 domain-containing protein</fullName>
    </submittedName>
</protein>
<reference evidence="3 4" key="1">
    <citation type="submission" date="2019-10" db="EMBL/GenBank/DDBJ databases">
        <title>Three novel species isolated from a subtropical stream in China.</title>
        <authorList>
            <person name="Lu H."/>
        </authorList>
    </citation>
    <scope>NUCLEOTIDE SEQUENCE [LARGE SCALE GENOMIC DNA]</scope>
    <source>
        <strain evidence="3 4">FT13W</strain>
    </source>
</reference>
<evidence type="ECO:0000313" key="3">
    <source>
        <dbReference type="EMBL" id="KAB8059632.1"/>
    </source>
</evidence>
<evidence type="ECO:0000313" key="4">
    <source>
        <dbReference type="Proteomes" id="UP000468717"/>
    </source>
</evidence>
<dbReference type="GO" id="GO:0016989">
    <property type="term" value="F:sigma factor antagonist activity"/>
    <property type="evidence" value="ECO:0007669"/>
    <property type="project" value="TreeGrafter"/>
</dbReference>
<accession>A0A6I1HNF1</accession>
<dbReference type="Gene3D" id="3.55.50.30">
    <property type="match status" value="1"/>
</dbReference>
<dbReference type="RefSeq" id="WP_152284961.1">
    <property type="nucleotide sequence ID" value="NZ_WFLI01000049.1"/>
</dbReference>
<dbReference type="Pfam" id="PF16220">
    <property type="entry name" value="DUF4880"/>
    <property type="match status" value="1"/>
</dbReference>
<evidence type="ECO:0000259" key="2">
    <source>
        <dbReference type="Pfam" id="PF16220"/>
    </source>
</evidence>
<dbReference type="Proteomes" id="UP000468717">
    <property type="component" value="Unassembled WGS sequence"/>
</dbReference>
<name>A0A6I1HNF1_9BURK</name>
<dbReference type="AlphaFoldDB" id="A0A6I1HNF1"/>
<dbReference type="PANTHER" id="PTHR30273">
    <property type="entry name" value="PERIPLASMIC SIGNAL SENSOR AND SIGMA FACTOR ACTIVATOR FECR-RELATED"/>
    <property type="match status" value="1"/>
</dbReference>
<dbReference type="InterPro" id="IPR032623">
    <property type="entry name" value="FecR_N"/>
</dbReference>
<feature type="domain" description="FecR protein" evidence="1">
    <location>
        <begin position="119"/>
        <end position="216"/>
    </location>
</feature>
<sequence>MHPAAGMSTTVDTRAAQEAAHWMMRMQGGELDDEARQGLARWRARHPRNEAAWQRAEQVCRTFGMLPAPLAATLSMPVLDRPAGAQRRAALKTLAVLIVAGPAGWAMLRVAPWQQWSADVRTATGEIRHLALADGSELSLNTASAADIAYGDALRLLYLRGGELHVATSADARQRPFIVRTSNGSIRALGTRFTVRQEDSLLDARTHVAVAQGAVEVRPAGGRPVILQAGWQASFDGKAASAPQPLPPHADAWTRGLLYADDTPLAQVLAQLARYRHGVVRCDPAVARLRVSGVYRLHDTDQLLSLLQASLPIRVRRHSRFWISVEPA</sequence>
<dbReference type="PANTHER" id="PTHR30273:SF2">
    <property type="entry name" value="PROTEIN FECR"/>
    <property type="match status" value="1"/>
</dbReference>
<dbReference type="InterPro" id="IPR012373">
    <property type="entry name" value="Ferrdict_sens_TM"/>
</dbReference>
<dbReference type="Pfam" id="PF04773">
    <property type="entry name" value="FecR"/>
    <property type="match status" value="1"/>
</dbReference>
<organism evidence="3 4">
    <name type="scientific">Janthinobacterium violaceinigrum</name>
    <dbReference type="NCBI Taxonomy" id="2654252"/>
    <lineage>
        <taxon>Bacteria</taxon>
        <taxon>Pseudomonadati</taxon>
        <taxon>Pseudomonadota</taxon>
        <taxon>Betaproteobacteria</taxon>
        <taxon>Burkholderiales</taxon>
        <taxon>Oxalobacteraceae</taxon>
        <taxon>Janthinobacterium</taxon>
    </lineage>
</organism>
<dbReference type="InterPro" id="IPR006860">
    <property type="entry name" value="FecR"/>
</dbReference>
<dbReference type="Gene3D" id="2.60.120.1440">
    <property type="match status" value="1"/>
</dbReference>
<dbReference type="PIRSF" id="PIRSF018266">
    <property type="entry name" value="FecR"/>
    <property type="match status" value="1"/>
</dbReference>
<feature type="domain" description="FecR N-terminal" evidence="2">
    <location>
        <begin position="17"/>
        <end position="59"/>
    </location>
</feature>
<proteinExistence type="predicted"/>
<keyword evidence="4" id="KW-1185">Reference proteome</keyword>
<comment type="caution">
    <text evidence="3">The sequence shown here is derived from an EMBL/GenBank/DDBJ whole genome shotgun (WGS) entry which is preliminary data.</text>
</comment>
<evidence type="ECO:0000259" key="1">
    <source>
        <dbReference type="Pfam" id="PF04773"/>
    </source>
</evidence>
<dbReference type="EMBL" id="WFLI01000049">
    <property type="protein sequence ID" value="KAB8059632.1"/>
    <property type="molecule type" value="Genomic_DNA"/>
</dbReference>
<gene>
    <name evidence="3" type="ORF">GCN75_26110</name>
</gene>